<dbReference type="Gene3D" id="3.30.260.10">
    <property type="entry name" value="TCP-1-like chaperonin intermediate domain"/>
    <property type="match status" value="1"/>
</dbReference>
<feature type="domain" description="AP2/ERF" evidence="15">
    <location>
        <begin position="160"/>
        <end position="197"/>
    </location>
</feature>
<evidence type="ECO:0000256" key="2">
    <source>
        <dbReference type="ARBA" id="ARBA00004337"/>
    </source>
</evidence>
<dbReference type="GO" id="GO:0010008">
    <property type="term" value="C:endosome membrane"/>
    <property type="evidence" value="ECO:0007669"/>
    <property type="project" value="UniProtKB-SubCell"/>
</dbReference>
<dbReference type="GO" id="GO:0003677">
    <property type="term" value="F:DNA binding"/>
    <property type="evidence" value="ECO:0007669"/>
    <property type="project" value="UniProtKB-KW"/>
</dbReference>
<dbReference type="SUPFAM" id="SSF54171">
    <property type="entry name" value="DNA-binding domain"/>
    <property type="match status" value="2"/>
</dbReference>
<keyword evidence="5" id="KW-0812">Transmembrane</keyword>
<keyword evidence="13" id="KW-0804">Transcription</keyword>
<evidence type="ECO:0000259" key="15">
    <source>
        <dbReference type="SMART" id="SM00380"/>
    </source>
</evidence>
<reference evidence="16 18" key="2">
    <citation type="journal article" date="2014" name="BMC Genomics">
        <title>An improved genome release (version Mt4.0) for the model legume Medicago truncatula.</title>
        <authorList>
            <person name="Tang H."/>
            <person name="Krishnakumar V."/>
            <person name="Bidwell S."/>
            <person name="Rosen B."/>
            <person name="Chan A."/>
            <person name="Zhou S."/>
            <person name="Gentzbittel L."/>
            <person name="Childs K.L."/>
            <person name="Yandell M."/>
            <person name="Gundlach H."/>
            <person name="Mayer K.F."/>
            <person name="Schwartz D.C."/>
            <person name="Town C.D."/>
        </authorList>
    </citation>
    <scope>GENOME REANNOTATION</scope>
    <source>
        <strain evidence="17 18">cv. Jemalong A17</strain>
    </source>
</reference>
<keyword evidence="9" id="KW-0805">Transcription regulation</keyword>
<accession>G7J668</accession>
<evidence type="ECO:0000256" key="5">
    <source>
        <dbReference type="ARBA" id="ARBA00022692"/>
    </source>
</evidence>
<evidence type="ECO:0000256" key="8">
    <source>
        <dbReference type="ARBA" id="ARBA00022989"/>
    </source>
</evidence>
<keyword evidence="18" id="KW-1185">Reference proteome</keyword>
<sequence length="394" mass="44993">MGRKQRRDFKKKCLSFPELQQHIILHKRVVQATMIDRRFLIAGSGLLNLFLGFFHKSRVDDDDDDSYEYLQEMNFVPYETLLHNNMNTNDFVVPFVMQQGGRTTCATVLIRAIFTEGCKSVAAGMNAMDLRRGINMDVDAVVTNLKSRARMIDTSEEIAQDCGFDTAHAAARAYDRAAIKFRGVGADINFNLNDYDDDLKQTKNLSKEEFVQTLRLQSNVFSRGSSKYRGGTLHKCGRWEARMGQFLGKKYIYLGLFDSEVEAASSFAMHPTCISLLIFQLFKMCNVVCKLKLDAKTAIAFKKKIDDEYRVNMILDNLPLVVPIKRVDQDSTVYQLGFHVGLKGQYGGSKEEKFFIHNHLAFTVKYHRDSLTESARIVGFEIKPFSVKHEYEGK</sequence>
<keyword evidence="7" id="KW-0967">Endosome</keyword>
<evidence type="ECO:0000256" key="6">
    <source>
        <dbReference type="ARBA" id="ARBA00022729"/>
    </source>
</evidence>
<reference evidence="16 18" key="1">
    <citation type="journal article" date="2011" name="Nature">
        <title>The Medicago genome provides insight into the evolution of rhizobial symbioses.</title>
        <authorList>
            <person name="Young N.D."/>
            <person name="Debelle F."/>
            <person name="Oldroyd G.E."/>
            <person name="Geurts R."/>
            <person name="Cannon S.B."/>
            <person name="Udvardi M.K."/>
            <person name="Benedito V.A."/>
            <person name="Mayer K.F."/>
            <person name="Gouzy J."/>
            <person name="Schoof H."/>
            <person name="Van de Peer Y."/>
            <person name="Proost S."/>
            <person name="Cook D.R."/>
            <person name="Meyers B.C."/>
            <person name="Spannagl M."/>
            <person name="Cheung F."/>
            <person name="De Mita S."/>
            <person name="Krishnakumar V."/>
            <person name="Gundlach H."/>
            <person name="Zhou S."/>
            <person name="Mudge J."/>
            <person name="Bharti A.K."/>
            <person name="Murray J.D."/>
            <person name="Naoumkina M.A."/>
            <person name="Rosen B."/>
            <person name="Silverstein K.A."/>
            <person name="Tang H."/>
            <person name="Rombauts S."/>
            <person name="Zhao P.X."/>
            <person name="Zhou P."/>
            <person name="Barbe V."/>
            <person name="Bardou P."/>
            <person name="Bechner M."/>
            <person name="Bellec A."/>
            <person name="Berger A."/>
            <person name="Berges H."/>
            <person name="Bidwell S."/>
            <person name="Bisseling T."/>
            <person name="Choisne N."/>
            <person name="Couloux A."/>
            <person name="Denny R."/>
            <person name="Deshpande S."/>
            <person name="Dai X."/>
            <person name="Doyle J.J."/>
            <person name="Dudez A.M."/>
            <person name="Farmer A.D."/>
            <person name="Fouteau S."/>
            <person name="Franken C."/>
            <person name="Gibelin C."/>
            <person name="Gish J."/>
            <person name="Goldstein S."/>
            <person name="Gonzalez A.J."/>
            <person name="Green P.J."/>
            <person name="Hallab A."/>
            <person name="Hartog M."/>
            <person name="Hua A."/>
            <person name="Humphray S.J."/>
            <person name="Jeong D.H."/>
            <person name="Jing Y."/>
            <person name="Jocker A."/>
            <person name="Kenton S.M."/>
            <person name="Kim D.J."/>
            <person name="Klee K."/>
            <person name="Lai H."/>
            <person name="Lang C."/>
            <person name="Lin S."/>
            <person name="Macmil S.L."/>
            <person name="Magdelenat G."/>
            <person name="Matthews L."/>
            <person name="McCorrison J."/>
            <person name="Monaghan E.L."/>
            <person name="Mun J.H."/>
            <person name="Najar F.Z."/>
            <person name="Nicholson C."/>
            <person name="Noirot C."/>
            <person name="O'Bleness M."/>
            <person name="Paule C.R."/>
            <person name="Poulain J."/>
            <person name="Prion F."/>
            <person name="Qin B."/>
            <person name="Qu C."/>
            <person name="Retzel E.F."/>
            <person name="Riddle C."/>
            <person name="Sallet E."/>
            <person name="Samain S."/>
            <person name="Samson N."/>
            <person name="Sanders I."/>
            <person name="Saurat O."/>
            <person name="Scarpelli C."/>
            <person name="Schiex T."/>
            <person name="Segurens B."/>
            <person name="Severin A.J."/>
            <person name="Sherrier D.J."/>
            <person name="Shi R."/>
            <person name="Sims S."/>
            <person name="Singer S.R."/>
            <person name="Sinharoy S."/>
            <person name="Sterck L."/>
            <person name="Viollet A."/>
            <person name="Wang B.B."/>
            <person name="Wang K."/>
            <person name="Wang M."/>
            <person name="Wang X."/>
            <person name="Warfsmann J."/>
            <person name="Weissenbach J."/>
            <person name="White D.D."/>
            <person name="White J.D."/>
            <person name="Wiley G.B."/>
            <person name="Wincker P."/>
            <person name="Xing Y."/>
            <person name="Yang L."/>
            <person name="Yao Z."/>
            <person name="Ying F."/>
            <person name="Zhai J."/>
            <person name="Zhou L."/>
            <person name="Zuber A."/>
            <person name="Denarie J."/>
            <person name="Dixon R.A."/>
            <person name="May G.D."/>
            <person name="Schwartz D.C."/>
            <person name="Rogers J."/>
            <person name="Quetier F."/>
            <person name="Town C.D."/>
            <person name="Roe B.A."/>
        </authorList>
    </citation>
    <scope>NUCLEOTIDE SEQUENCE [LARGE SCALE GENOMIC DNA]</scope>
    <source>
        <strain evidence="16">A17</strain>
        <strain evidence="17 18">cv. Jemalong A17</strain>
    </source>
</reference>
<dbReference type="Gene3D" id="3.30.730.10">
    <property type="entry name" value="AP2/ERF domain"/>
    <property type="match status" value="1"/>
</dbReference>
<organism evidence="16 18">
    <name type="scientific">Medicago truncatula</name>
    <name type="common">Barrel medic</name>
    <name type="synonym">Medicago tribuloides</name>
    <dbReference type="NCBI Taxonomy" id="3880"/>
    <lineage>
        <taxon>Eukaryota</taxon>
        <taxon>Viridiplantae</taxon>
        <taxon>Streptophyta</taxon>
        <taxon>Embryophyta</taxon>
        <taxon>Tracheophyta</taxon>
        <taxon>Spermatophyta</taxon>
        <taxon>Magnoliopsida</taxon>
        <taxon>eudicotyledons</taxon>
        <taxon>Gunneridae</taxon>
        <taxon>Pentapetalae</taxon>
        <taxon>rosids</taxon>
        <taxon>fabids</taxon>
        <taxon>Fabales</taxon>
        <taxon>Fabaceae</taxon>
        <taxon>Papilionoideae</taxon>
        <taxon>50 kb inversion clade</taxon>
        <taxon>NPAAA clade</taxon>
        <taxon>Hologalegina</taxon>
        <taxon>IRL clade</taxon>
        <taxon>Trifolieae</taxon>
        <taxon>Medicago</taxon>
    </lineage>
</organism>
<dbReference type="InterPro" id="IPR027413">
    <property type="entry name" value="GROEL-like_equatorial_sf"/>
</dbReference>
<keyword evidence="12" id="KW-0472">Membrane</keyword>
<dbReference type="SUPFAM" id="SSF48592">
    <property type="entry name" value="GroEL equatorial domain-like"/>
    <property type="match status" value="1"/>
</dbReference>
<dbReference type="Gene3D" id="1.10.560.10">
    <property type="entry name" value="GroEL-like equatorial domain"/>
    <property type="match status" value="1"/>
</dbReference>
<dbReference type="InterPro" id="IPR016177">
    <property type="entry name" value="DNA-bd_dom_sf"/>
</dbReference>
<keyword evidence="14" id="KW-0539">Nucleus</keyword>
<keyword evidence="11" id="KW-0238">DNA-binding</keyword>
<keyword evidence="6" id="KW-0732">Signal</keyword>
<keyword evidence="10" id="KW-0333">Golgi apparatus</keyword>
<dbReference type="EnsemblPlants" id="AES72412">
    <property type="protein sequence ID" value="AES72412"/>
    <property type="gene ID" value="MTR_3g090510"/>
</dbReference>
<comment type="similarity">
    <text evidence="4">Belongs to the nonaspanin (TM9SF) (TC 9.A.2) family.</text>
</comment>
<evidence type="ECO:0000256" key="1">
    <source>
        <dbReference type="ARBA" id="ARBA00004123"/>
    </source>
</evidence>
<dbReference type="Proteomes" id="UP000002051">
    <property type="component" value="Chromosome 3"/>
</dbReference>
<dbReference type="HOGENOM" id="CLU_706711_0_0_1"/>
<dbReference type="CDD" id="cd00018">
    <property type="entry name" value="AP2"/>
    <property type="match status" value="1"/>
</dbReference>
<evidence type="ECO:0000256" key="7">
    <source>
        <dbReference type="ARBA" id="ARBA00022753"/>
    </source>
</evidence>
<evidence type="ECO:0000256" key="12">
    <source>
        <dbReference type="ARBA" id="ARBA00023136"/>
    </source>
</evidence>
<evidence type="ECO:0000256" key="9">
    <source>
        <dbReference type="ARBA" id="ARBA00023015"/>
    </source>
</evidence>
<evidence type="ECO:0000313" key="17">
    <source>
        <dbReference type="EnsemblPlants" id="AES72412"/>
    </source>
</evidence>
<dbReference type="AlphaFoldDB" id="G7J668"/>
<dbReference type="PANTHER" id="PTHR32467:SF226">
    <property type="entry name" value="AP2_ERF DOMAIN-CONTAINING PROTEIN"/>
    <property type="match status" value="1"/>
</dbReference>
<dbReference type="GO" id="GO:0000139">
    <property type="term" value="C:Golgi membrane"/>
    <property type="evidence" value="ECO:0007669"/>
    <property type="project" value="UniProtKB-SubCell"/>
</dbReference>
<dbReference type="Pfam" id="PF02990">
    <property type="entry name" value="EMP70"/>
    <property type="match status" value="1"/>
</dbReference>
<dbReference type="PANTHER" id="PTHR32467">
    <property type="entry name" value="AP2-LIKE ETHYLENE-RESPONSIVE TRANSCRIPTION FACTOR"/>
    <property type="match status" value="1"/>
</dbReference>
<evidence type="ECO:0000256" key="14">
    <source>
        <dbReference type="ARBA" id="ARBA00023242"/>
    </source>
</evidence>
<reference evidence="17" key="3">
    <citation type="submission" date="2015-04" db="UniProtKB">
        <authorList>
            <consortium name="EnsemblPlants"/>
        </authorList>
    </citation>
    <scope>IDENTIFICATION</scope>
    <source>
        <strain evidence="17">cv. Jemalong A17</strain>
    </source>
</reference>
<dbReference type="GO" id="GO:0005634">
    <property type="term" value="C:nucleus"/>
    <property type="evidence" value="ECO:0007669"/>
    <property type="project" value="UniProtKB-SubCell"/>
</dbReference>
<dbReference type="eggNOG" id="KOG1278">
    <property type="taxonomic scope" value="Eukaryota"/>
</dbReference>
<evidence type="ECO:0000256" key="11">
    <source>
        <dbReference type="ARBA" id="ARBA00023125"/>
    </source>
</evidence>
<dbReference type="InterPro" id="IPR004240">
    <property type="entry name" value="EMP70"/>
</dbReference>
<dbReference type="eggNOG" id="KOG0356">
    <property type="taxonomic scope" value="Eukaryota"/>
</dbReference>
<comment type="subcellular location">
    <subcellularLocation>
        <location evidence="2">Endosome membrane</location>
        <topology evidence="2">Multi-pass membrane protein</topology>
    </subcellularLocation>
    <subcellularLocation>
        <location evidence="3">Golgi apparatus membrane</location>
        <topology evidence="3">Multi-pass membrane protein</topology>
    </subcellularLocation>
    <subcellularLocation>
        <location evidence="1">Nucleus</location>
    </subcellularLocation>
</comment>
<evidence type="ECO:0000256" key="13">
    <source>
        <dbReference type="ARBA" id="ARBA00023163"/>
    </source>
</evidence>
<evidence type="ECO:0000256" key="10">
    <source>
        <dbReference type="ARBA" id="ARBA00023034"/>
    </source>
</evidence>
<gene>
    <name evidence="16" type="ordered locus">MTR_3g090510</name>
</gene>
<evidence type="ECO:0000256" key="3">
    <source>
        <dbReference type="ARBA" id="ARBA00004653"/>
    </source>
</evidence>
<keyword evidence="8" id="KW-1133">Transmembrane helix</keyword>
<feature type="domain" description="AP2/ERF" evidence="15">
    <location>
        <begin position="227"/>
        <end position="286"/>
    </location>
</feature>
<accession>A0A0C3VM15</accession>
<dbReference type="InterPro" id="IPR027410">
    <property type="entry name" value="TCP-1-like_intermed_sf"/>
</dbReference>
<evidence type="ECO:0000256" key="4">
    <source>
        <dbReference type="ARBA" id="ARBA00005227"/>
    </source>
</evidence>
<evidence type="ECO:0000313" key="18">
    <source>
        <dbReference type="Proteomes" id="UP000002051"/>
    </source>
</evidence>
<dbReference type="GO" id="GO:0003700">
    <property type="term" value="F:DNA-binding transcription factor activity"/>
    <property type="evidence" value="ECO:0007669"/>
    <property type="project" value="InterPro"/>
</dbReference>
<protein>
    <submittedName>
        <fullName evidence="16">Endomembrane-like protein</fullName>
    </submittedName>
</protein>
<evidence type="ECO:0000313" key="16">
    <source>
        <dbReference type="EMBL" id="AES72412.2"/>
    </source>
</evidence>
<dbReference type="EMBL" id="CM001219">
    <property type="protein sequence ID" value="AES72412.2"/>
    <property type="molecule type" value="Genomic_DNA"/>
</dbReference>
<dbReference type="InterPro" id="IPR036955">
    <property type="entry name" value="AP2/ERF_dom_sf"/>
</dbReference>
<dbReference type="InterPro" id="IPR001471">
    <property type="entry name" value="AP2/ERF_dom"/>
</dbReference>
<name>G7J668_MEDTR</name>
<dbReference type="PaxDb" id="3880-AES72412"/>
<proteinExistence type="inferred from homology"/>
<dbReference type="SMART" id="SM00380">
    <property type="entry name" value="AP2"/>
    <property type="match status" value="2"/>
</dbReference>